<keyword evidence="2" id="KW-1185">Reference proteome</keyword>
<dbReference type="EMBL" id="JAGFBS010000005">
    <property type="protein sequence ID" value="KAG6379305.1"/>
    <property type="molecule type" value="Genomic_DNA"/>
</dbReference>
<sequence length="177" mass="20183">MDVDNNIPLIVPHQLYQRLLDMDPGGAYGISYDIYTRKTEDDLPMGWNAPRAATYLELARILGESGFRRLQYSEWVSDNSDATDTYWTMLNLLRLRPVGKLESTLKGLKAHHIPTWELDITEEVRLGGVYSPNLRSPTPVNLVPQNMPVAIPDNMRIPDFTRLSPSTLDLESWRVSL</sequence>
<name>A0A8I2YW79_9AGAM</name>
<accession>A0A8I2YW79</accession>
<dbReference type="AlphaFoldDB" id="A0A8I2YW79"/>
<dbReference type="OrthoDB" id="3262259at2759"/>
<evidence type="ECO:0000313" key="1">
    <source>
        <dbReference type="EMBL" id="KAG6379305.1"/>
    </source>
</evidence>
<dbReference type="Proteomes" id="UP000683000">
    <property type="component" value="Unassembled WGS sequence"/>
</dbReference>
<reference evidence="1" key="1">
    <citation type="submission" date="2021-03" db="EMBL/GenBank/DDBJ databases">
        <title>Evolutionary innovations through gain and loss of genes in the ectomycorrhizal Boletales.</title>
        <authorList>
            <person name="Wu G."/>
            <person name="Miyauchi S."/>
            <person name="Morin E."/>
            <person name="Yang Z.-L."/>
            <person name="Xu J."/>
            <person name="Martin F.M."/>
        </authorList>
    </citation>
    <scope>NUCLEOTIDE SEQUENCE</scope>
    <source>
        <strain evidence="1">BR01</strain>
    </source>
</reference>
<protein>
    <submittedName>
        <fullName evidence="1">Uncharacterized protein</fullName>
    </submittedName>
</protein>
<comment type="caution">
    <text evidence="1">The sequence shown here is derived from an EMBL/GenBank/DDBJ whole genome shotgun (WGS) entry which is preliminary data.</text>
</comment>
<gene>
    <name evidence="1" type="ORF">JVT61DRAFT_11760</name>
</gene>
<proteinExistence type="predicted"/>
<organism evidence="1 2">
    <name type="scientific">Boletus reticuloceps</name>
    <dbReference type="NCBI Taxonomy" id="495285"/>
    <lineage>
        <taxon>Eukaryota</taxon>
        <taxon>Fungi</taxon>
        <taxon>Dikarya</taxon>
        <taxon>Basidiomycota</taxon>
        <taxon>Agaricomycotina</taxon>
        <taxon>Agaricomycetes</taxon>
        <taxon>Agaricomycetidae</taxon>
        <taxon>Boletales</taxon>
        <taxon>Boletineae</taxon>
        <taxon>Boletaceae</taxon>
        <taxon>Boletoideae</taxon>
        <taxon>Boletus</taxon>
    </lineage>
</organism>
<evidence type="ECO:0000313" key="2">
    <source>
        <dbReference type="Proteomes" id="UP000683000"/>
    </source>
</evidence>
<dbReference type="Gene3D" id="3.30.70.240">
    <property type="match status" value="1"/>
</dbReference>